<organism evidence="3 4">
    <name type="scientific">Lithospermum erythrorhizon</name>
    <name type="common">Purple gromwell</name>
    <name type="synonym">Lithospermum officinale var. erythrorhizon</name>
    <dbReference type="NCBI Taxonomy" id="34254"/>
    <lineage>
        <taxon>Eukaryota</taxon>
        <taxon>Viridiplantae</taxon>
        <taxon>Streptophyta</taxon>
        <taxon>Embryophyta</taxon>
        <taxon>Tracheophyta</taxon>
        <taxon>Spermatophyta</taxon>
        <taxon>Magnoliopsida</taxon>
        <taxon>eudicotyledons</taxon>
        <taxon>Gunneridae</taxon>
        <taxon>Pentapetalae</taxon>
        <taxon>asterids</taxon>
        <taxon>lamiids</taxon>
        <taxon>Boraginales</taxon>
        <taxon>Boraginaceae</taxon>
        <taxon>Boraginoideae</taxon>
        <taxon>Lithospermeae</taxon>
        <taxon>Lithospermum</taxon>
    </lineage>
</organism>
<dbReference type="InterPro" id="IPR037731">
    <property type="entry name" value="ASY3-like"/>
</dbReference>
<evidence type="ECO:0000313" key="3">
    <source>
        <dbReference type="EMBL" id="GAA0150621.1"/>
    </source>
</evidence>
<keyword evidence="4" id="KW-1185">Reference proteome</keyword>
<reference evidence="3 4" key="1">
    <citation type="submission" date="2024-01" db="EMBL/GenBank/DDBJ databases">
        <title>The complete chloroplast genome sequence of Lithospermum erythrorhizon: insights into the phylogenetic relationship among Boraginaceae species and the maternal lineages of purple gromwells.</title>
        <authorList>
            <person name="Okada T."/>
            <person name="Watanabe K."/>
        </authorList>
    </citation>
    <scope>NUCLEOTIDE SEQUENCE [LARGE SCALE GENOMIC DNA]</scope>
</reference>
<proteinExistence type="predicted"/>
<dbReference type="Pfam" id="PF20435">
    <property type="entry name" value="ASY3-like"/>
    <property type="match status" value="1"/>
</dbReference>
<gene>
    <name evidence="3" type="ORF">LIER_44096</name>
</gene>
<feature type="domain" description="Meiosis-specific protein ASY3-like coiled-coil" evidence="2">
    <location>
        <begin position="1"/>
        <end position="99"/>
    </location>
</feature>
<evidence type="ECO:0000313" key="4">
    <source>
        <dbReference type="Proteomes" id="UP001454036"/>
    </source>
</evidence>
<dbReference type="EMBL" id="BAABME010047791">
    <property type="protein sequence ID" value="GAA0150621.1"/>
    <property type="molecule type" value="Genomic_DNA"/>
</dbReference>
<dbReference type="AlphaFoldDB" id="A0AAV3PIW8"/>
<dbReference type="InterPro" id="IPR046845">
    <property type="entry name" value="ASY3-like_CC"/>
</dbReference>
<name>A0AAV3PIW8_LITER</name>
<dbReference type="GO" id="GO:0051321">
    <property type="term" value="P:meiotic cell cycle"/>
    <property type="evidence" value="ECO:0007669"/>
    <property type="project" value="InterPro"/>
</dbReference>
<protein>
    <recommendedName>
        <fullName evidence="2">Meiosis-specific protein ASY3-like coiled-coil domain-containing protein</fullName>
    </recommendedName>
</protein>
<accession>A0AAV3PIW8</accession>
<comment type="caution">
    <text evidence="3">The sequence shown here is derived from an EMBL/GenBank/DDBJ whole genome shotgun (WGS) entry which is preliminary data.</text>
</comment>
<dbReference type="PANTHER" id="PTHR36027:SF1">
    <property type="entry name" value="MEIOSIS-SPECIFIC PROTEIN ASY3"/>
    <property type="match status" value="1"/>
</dbReference>
<evidence type="ECO:0000256" key="1">
    <source>
        <dbReference type="SAM" id="MobiDB-lite"/>
    </source>
</evidence>
<evidence type="ECO:0000259" key="2">
    <source>
        <dbReference type="Pfam" id="PF20435"/>
    </source>
</evidence>
<feature type="region of interest" description="Disordered" evidence="1">
    <location>
        <begin position="32"/>
        <end position="64"/>
    </location>
</feature>
<dbReference type="Proteomes" id="UP001454036">
    <property type="component" value="Unassembled WGS sequence"/>
</dbReference>
<feature type="compositionally biased region" description="Basic and acidic residues" evidence="1">
    <location>
        <begin position="32"/>
        <end position="42"/>
    </location>
</feature>
<sequence length="108" mass="11872">MSGCRSFGSNYQACSQSRKVSIGIIVYSFSKSKPDNSKRNEEAVVVPENEKPSQGNSMVNGDHRKLNADITNSMEKRLESSGKKNSTWVSPKSVYQKLAVPSPVRSGF</sequence>
<dbReference type="PANTHER" id="PTHR36027">
    <property type="entry name" value="MEIOSIS-SPECIFIC PROTEIN ASY3"/>
    <property type="match status" value="1"/>
</dbReference>